<reference evidence="1" key="1">
    <citation type="journal article" date="2019" name="Sci. Rep.">
        <title>Draft genome of Tanacetum cinerariifolium, the natural source of mosquito coil.</title>
        <authorList>
            <person name="Yamashiro T."/>
            <person name="Shiraishi A."/>
            <person name="Satake H."/>
            <person name="Nakayama K."/>
        </authorList>
    </citation>
    <scope>NUCLEOTIDE SEQUENCE</scope>
</reference>
<gene>
    <name evidence="1" type="ORF">Tci_001341</name>
</gene>
<accession>A0A699GI23</accession>
<comment type="caution">
    <text evidence="1">The sequence shown here is derived from an EMBL/GenBank/DDBJ whole genome shotgun (WGS) entry which is preliminary data.</text>
</comment>
<dbReference type="EMBL" id="BKCJ010000062">
    <property type="protein sequence ID" value="GEU29363.1"/>
    <property type="molecule type" value="Genomic_DNA"/>
</dbReference>
<protein>
    <recommendedName>
        <fullName evidence="2">Reverse transcriptase domain-containing protein</fullName>
    </recommendedName>
</protein>
<organism evidence="1">
    <name type="scientific">Tanacetum cinerariifolium</name>
    <name type="common">Dalmatian daisy</name>
    <name type="synonym">Chrysanthemum cinerariifolium</name>
    <dbReference type="NCBI Taxonomy" id="118510"/>
    <lineage>
        <taxon>Eukaryota</taxon>
        <taxon>Viridiplantae</taxon>
        <taxon>Streptophyta</taxon>
        <taxon>Embryophyta</taxon>
        <taxon>Tracheophyta</taxon>
        <taxon>Spermatophyta</taxon>
        <taxon>Magnoliopsida</taxon>
        <taxon>eudicotyledons</taxon>
        <taxon>Gunneridae</taxon>
        <taxon>Pentapetalae</taxon>
        <taxon>asterids</taxon>
        <taxon>campanulids</taxon>
        <taxon>Asterales</taxon>
        <taxon>Asteraceae</taxon>
        <taxon>Asteroideae</taxon>
        <taxon>Anthemideae</taxon>
        <taxon>Anthemidinae</taxon>
        <taxon>Tanacetum</taxon>
    </lineage>
</organism>
<sequence>MFAAVSFIVSVDTSNSLLSSSTSKVENIDGRILGKDGTHEAVSFASILNDNTSKKTVKIVELTNDKNVEDDSDSEEVNVLLEDNGKPIDGLVDDARKKVVAPPKKNPRKTSIWMEMARYLRLGLVDIDGKILILDLMDHFGCMPTVLDSIFCHQCTCESCGNGAHYGYNYPPKVSIISNPEPCHNQNINEFPQTLPSFHPKCYSRDENSFAYDSSPNFVDDSLNVFNPPSQPSTYSYEFFGNDAPYGHDCPPQVPFIYNTKPCYNQDFNFPQNFQSFQQSWLQQQQDHVVNIDSYSPEPSQCRKIPIYYDDDDEEESSTPLRYIIIFEHPSCIAITPVLSTEEPKDSLIMGDEHLDTIPKKESDEFIKSSVKNLVLNPSESEDLSNIRSECDVLVCDDFMTFYNLVFDVDDYFSSRDDKSFSDEDVSKEIYSNPLFDEEIISIKIDPHHFNAESDLIKSLLIQDSLIISSSNIDSLLDEFAGELIFLKSIPPGIDEVDCDHEEEIRLINKLLYDNSSPRPLKEFNSENSDVVIESFSPSPILVEDSDSLIEEIDLSLTLDDSMPPGIENDDYEYKGISFSLKDCLAMIPFHFLKMSHFILKFHHPLLSSEIPMMIYGGNIPILDVLFLHFYSLDKLKIAWILKTRAHGFVLRSLDLHILTFNLGIQYPNLID</sequence>
<name>A0A699GI23_TANCI</name>
<proteinExistence type="predicted"/>
<evidence type="ECO:0000313" key="1">
    <source>
        <dbReference type="EMBL" id="GEU29363.1"/>
    </source>
</evidence>
<evidence type="ECO:0008006" key="2">
    <source>
        <dbReference type="Google" id="ProtNLM"/>
    </source>
</evidence>
<dbReference type="AlphaFoldDB" id="A0A699GI23"/>